<gene>
    <name evidence="2" type="ORF">MICPUCDRAFT_57472</name>
</gene>
<dbReference type="Proteomes" id="UP000001876">
    <property type="component" value="Unassembled WGS sequence"/>
</dbReference>
<feature type="compositionally biased region" description="Low complexity" evidence="1">
    <location>
        <begin position="88"/>
        <end position="118"/>
    </location>
</feature>
<reference evidence="2 3" key="1">
    <citation type="journal article" date="2009" name="Science">
        <title>Green evolution and dynamic adaptations revealed by genomes of the marine picoeukaryotes Micromonas.</title>
        <authorList>
            <person name="Worden A.Z."/>
            <person name="Lee J.H."/>
            <person name="Mock T."/>
            <person name="Rouze P."/>
            <person name="Simmons M.P."/>
            <person name="Aerts A.L."/>
            <person name="Allen A.E."/>
            <person name="Cuvelier M.L."/>
            <person name="Derelle E."/>
            <person name="Everett M.V."/>
            <person name="Foulon E."/>
            <person name="Grimwood J."/>
            <person name="Gundlach H."/>
            <person name="Henrissat B."/>
            <person name="Napoli C."/>
            <person name="McDonald S.M."/>
            <person name="Parker M.S."/>
            <person name="Rombauts S."/>
            <person name="Salamov A."/>
            <person name="Von Dassow P."/>
            <person name="Badger J.H."/>
            <person name="Coutinho P.M."/>
            <person name="Demir E."/>
            <person name="Dubchak I."/>
            <person name="Gentemann C."/>
            <person name="Eikrem W."/>
            <person name="Gready J.E."/>
            <person name="John U."/>
            <person name="Lanier W."/>
            <person name="Lindquist E.A."/>
            <person name="Lucas S."/>
            <person name="Mayer K.F."/>
            <person name="Moreau H."/>
            <person name="Not F."/>
            <person name="Otillar R."/>
            <person name="Panaud O."/>
            <person name="Pangilinan J."/>
            <person name="Paulsen I."/>
            <person name="Piegu B."/>
            <person name="Poliakov A."/>
            <person name="Robbens S."/>
            <person name="Schmutz J."/>
            <person name="Toulza E."/>
            <person name="Wyss T."/>
            <person name="Zelensky A."/>
            <person name="Zhou K."/>
            <person name="Armbrust E.V."/>
            <person name="Bhattacharya D."/>
            <person name="Goodenough U.W."/>
            <person name="Van de Peer Y."/>
            <person name="Grigoriev I.V."/>
        </authorList>
    </citation>
    <scope>NUCLEOTIDE SEQUENCE [LARGE SCALE GENOMIC DNA]</scope>
    <source>
        <strain evidence="2 3">CCMP1545</strain>
    </source>
</reference>
<evidence type="ECO:0000256" key="1">
    <source>
        <dbReference type="SAM" id="MobiDB-lite"/>
    </source>
</evidence>
<feature type="compositionally biased region" description="Low complexity" evidence="1">
    <location>
        <begin position="158"/>
        <end position="167"/>
    </location>
</feature>
<organism evidence="3">
    <name type="scientific">Micromonas pusilla (strain CCMP1545)</name>
    <name type="common">Picoplanktonic green alga</name>
    <dbReference type="NCBI Taxonomy" id="564608"/>
    <lineage>
        <taxon>Eukaryota</taxon>
        <taxon>Viridiplantae</taxon>
        <taxon>Chlorophyta</taxon>
        <taxon>Mamiellophyceae</taxon>
        <taxon>Mamiellales</taxon>
        <taxon>Mamiellaceae</taxon>
        <taxon>Micromonas</taxon>
    </lineage>
</organism>
<keyword evidence="3" id="KW-1185">Reference proteome</keyword>
<feature type="region of interest" description="Disordered" evidence="1">
    <location>
        <begin position="1"/>
        <end position="30"/>
    </location>
</feature>
<proteinExistence type="predicted"/>
<dbReference type="RefSeq" id="XP_003057841.1">
    <property type="nucleotide sequence ID" value="XM_003057795.1"/>
</dbReference>
<dbReference type="EMBL" id="GG663738">
    <property type="protein sequence ID" value="EEH57792.1"/>
    <property type="molecule type" value="Genomic_DNA"/>
</dbReference>
<feature type="region of interest" description="Disordered" evidence="1">
    <location>
        <begin position="158"/>
        <end position="180"/>
    </location>
</feature>
<evidence type="ECO:0000313" key="2">
    <source>
        <dbReference type="EMBL" id="EEH57792.1"/>
    </source>
</evidence>
<feature type="compositionally biased region" description="Low complexity" evidence="1">
    <location>
        <begin position="48"/>
        <end position="64"/>
    </location>
</feature>
<protein>
    <submittedName>
        <fullName evidence="2">Predicted protein</fullName>
    </submittedName>
</protein>
<feature type="region of interest" description="Disordered" evidence="1">
    <location>
        <begin position="44"/>
        <end position="134"/>
    </location>
</feature>
<evidence type="ECO:0000313" key="3">
    <source>
        <dbReference type="Proteomes" id="UP000001876"/>
    </source>
</evidence>
<dbReference type="KEGG" id="mpp:MICPUCDRAFT_57472"/>
<dbReference type="GeneID" id="9683657"/>
<dbReference type="OMA" id="EWRASMS"/>
<sequence length="250" mass="26058">MSRRESDASASASDTSDDDDDGGILATIKNQIRADEERFKREDEVIRARGGPSPAAAAPVAPRRQMTTAATRHVAPPQRRGGTPISVPGRAPSARANPARAVGTSVAGGVPPRPVAVREPSRATTTTSASGLGPAATALMKELEDVLADDDAFKPRRATTAAAAAKDAAPEPEWRASMSSAAATAREITRGGEELRERVAAARGKVNTLSGSADLLREIEAMTKELGDGVESFGRELREVAKLNDVDLGD</sequence>
<accession>C1MQZ8</accession>
<name>C1MQZ8_MICPC</name>
<dbReference type="AlphaFoldDB" id="C1MQZ8"/>
<dbReference type="OrthoDB" id="10677490at2759"/>